<protein>
    <submittedName>
        <fullName evidence="3">Thioredoxin family protein</fullName>
    </submittedName>
</protein>
<dbReference type="GO" id="GO:0016209">
    <property type="term" value="F:antioxidant activity"/>
    <property type="evidence" value="ECO:0007669"/>
    <property type="project" value="InterPro"/>
</dbReference>
<dbReference type="SUPFAM" id="SSF52833">
    <property type="entry name" value="Thioredoxin-like"/>
    <property type="match status" value="1"/>
</dbReference>
<dbReference type="RefSeq" id="WP_202856953.1">
    <property type="nucleotide sequence ID" value="NZ_JAEUGD010000043.1"/>
</dbReference>
<evidence type="ECO:0000313" key="4">
    <source>
        <dbReference type="Proteomes" id="UP000614216"/>
    </source>
</evidence>
<dbReference type="CDD" id="cd02969">
    <property type="entry name" value="PRX_like1"/>
    <property type="match status" value="1"/>
</dbReference>
<evidence type="ECO:0000313" key="3">
    <source>
        <dbReference type="EMBL" id="MBL6447416.1"/>
    </source>
</evidence>
<dbReference type="PANTHER" id="PTHR43640:SF1">
    <property type="entry name" value="THIOREDOXIN-DEPENDENT PEROXIREDOXIN"/>
    <property type="match status" value="1"/>
</dbReference>
<feature type="chain" id="PRO_5036699198" evidence="1">
    <location>
        <begin position="18"/>
        <end position="203"/>
    </location>
</feature>
<keyword evidence="1" id="KW-0732">Signal</keyword>
<dbReference type="InterPro" id="IPR000866">
    <property type="entry name" value="AhpC/TSA"/>
</dbReference>
<organism evidence="3 4">
    <name type="scientific">Fulvivirga marina</name>
    <dbReference type="NCBI Taxonomy" id="2494733"/>
    <lineage>
        <taxon>Bacteria</taxon>
        <taxon>Pseudomonadati</taxon>
        <taxon>Bacteroidota</taxon>
        <taxon>Cytophagia</taxon>
        <taxon>Cytophagales</taxon>
        <taxon>Fulvivirgaceae</taxon>
        <taxon>Fulvivirga</taxon>
    </lineage>
</organism>
<dbReference type="AlphaFoldDB" id="A0A937G2U4"/>
<dbReference type="PROSITE" id="PS51352">
    <property type="entry name" value="THIOREDOXIN_2"/>
    <property type="match status" value="1"/>
</dbReference>
<feature type="domain" description="Thioredoxin" evidence="2">
    <location>
        <begin position="25"/>
        <end position="182"/>
    </location>
</feature>
<dbReference type="Gene3D" id="3.40.30.10">
    <property type="entry name" value="Glutaredoxin"/>
    <property type="match status" value="1"/>
</dbReference>
<reference evidence="3" key="1">
    <citation type="submission" date="2021-01" db="EMBL/GenBank/DDBJ databases">
        <title>Fulvivirga kasyanovii gen. nov., sp nov., a novel member of the phylum Bacteroidetes isolated from seawater in a mussel farm.</title>
        <authorList>
            <person name="Zhao L.-H."/>
            <person name="Wang Z.-J."/>
        </authorList>
    </citation>
    <scope>NUCLEOTIDE SEQUENCE</scope>
    <source>
        <strain evidence="3">29W222</strain>
    </source>
</reference>
<dbReference type="PANTHER" id="PTHR43640">
    <property type="entry name" value="OS07G0260300 PROTEIN"/>
    <property type="match status" value="1"/>
</dbReference>
<keyword evidence="4" id="KW-1185">Reference proteome</keyword>
<dbReference type="EMBL" id="JAEUGD010000043">
    <property type="protein sequence ID" value="MBL6447416.1"/>
    <property type="molecule type" value="Genomic_DNA"/>
</dbReference>
<comment type="caution">
    <text evidence="3">The sequence shown here is derived from an EMBL/GenBank/DDBJ whole genome shotgun (WGS) entry which is preliminary data.</text>
</comment>
<proteinExistence type="predicted"/>
<dbReference type="Pfam" id="PF00578">
    <property type="entry name" value="AhpC-TSA"/>
    <property type="match status" value="1"/>
</dbReference>
<dbReference type="Proteomes" id="UP000614216">
    <property type="component" value="Unassembled WGS sequence"/>
</dbReference>
<sequence length="203" mass="22389">MLKLKLFSLLLFVVFFAGNKINSGYQVGDTVKDFELKNVDGEMLALSDFEDENGVILIFDCNTCPYSQAYRERIKSLHANFKSKGYPVLAINPNDPGRSPGDAFDKMVAYAKENGYKHDYLQDVDQSVARAFGATNTPHVFVLKNNKGAFKVAYVGAIDNNTKDAAAADKKYVEDAVNALLKGKEPATNKTKAIGCTIKWKEA</sequence>
<feature type="signal peptide" evidence="1">
    <location>
        <begin position="1"/>
        <end position="17"/>
    </location>
</feature>
<accession>A0A937G2U4</accession>
<evidence type="ECO:0000256" key="1">
    <source>
        <dbReference type="SAM" id="SignalP"/>
    </source>
</evidence>
<gene>
    <name evidence="3" type="ORF">JMN32_13950</name>
</gene>
<evidence type="ECO:0000259" key="2">
    <source>
        <dbReference type="PROSITE" id="PS51352"/>
    </source>
</evidence>
<name>A0A937G2U4_9BACT</name>
<dbReference type="InterPro" id="IPR047262">
    <property type="entry name" value="PRX-like1"/>
</dbReference>
<dbReference type="InterPro" id="IPR013766">
    <property type="entry name" value="Thioredoxin_domain"/>
</dbReference>
<dbReference type="InterPro" id="IPR036249">
    <property type="entry name" value="Thioredoxin-like_sf"/>
</dbReference>
<dbReference type="GO" id="GO:0016491">
    <property type="term" value="F:oxidoreductase activity"/>
    <property type="evidence" value="ECO:0007669"/>
    <property type="project" value="InterPro"/>
</dbReference>